<dbReference type="SUPFAM" id="SSF53474">
    <property type="entry name" value="alpha/beta-Hydrolases"/>
    <property type="match status" value="1"/>
</dbReference>
<organism evidence="10 11">
    <name type="scientific">Thamnocephalis sphaerospora</name>
    <dbReference type="NCBI Taxonomy" id="78915"/>
    <lineage>
        <taxon>Eukaryota</taxon>
        <taxon>Fungi</taxon>
        <taxon>Fungi incertae sedis</taxon>
        <taxon>Zoopagomycota</taxon>
        <taxon>Zoopagomycotina</taxon>
        <taxon>Zoopagomycetes</taxon>
        <taxon>Zoopagales</taxon>
        <taxon>Sigmoideomycetaceae</taxon>
        <taxon>Thamnocephalis</taxon>
    </lineage>
</organism>
<proteinExistence type="inferred from homology"/>
<dbReference type="EMBL" id="KZ992433">
    <property type="protein sequence ID" value="RKP10903.1"/>
    <property type="molecule type" value="Genomic_DNA"/>
</dbReference>
<evidence type="ECO:0000313" key="10">
    <source>
        <dbReference type="EMBL" id="RKP10903.1"/>
    </source>
</evidence>
<evidence type="ECO:0000256" key="2">
    <source>
        <dbReference type="ARBA" id="ARBA00020672"/>
    </source>
</evidence>
<dbReference type="EC" id="3.1.1.-" evidence="6"/>
<sequence>MSSLRRQLLSKFPAPEPLNESDEEPSQVHGAKRRTNYSPANWEDYFAACRNVPLNEGRDVFRVYETCASDGPLFIFHHGAGQAALSFGLTAAAMRDAAQGACSLVAYDCRGHGHTVTEDDDDLSLTRLSDDLASIVAACRTNPSQDVILVGHSMGGAVVVDAVKRGAVSNITGVVVLDVVEGSALESLAYMTAFVQSRPRVFKTLEAAIEWSVRSGGVHNPRSARLSVPPLLRTAGKEHADGEQEYVWRTDLGKTAPFWEGWFKDLSGKFLGCSASKLLVLANTDRLDNPLMIGQMQGKFQLIVLQNCGHHLQEDAPDRLASTLLEFHHRFRRLALPIKRFPISEKRADQP</sequence>
<dbReference type="InterPro" id="IPR000073">
    <property type="entry name" value="AB_hydrolase_1"/>
</dbReference>
<evidence type="ECO:0000256" key="7">
    <source>
        <dbReference type="PIRSR" id="PIRSR022950-1"/>
    </source>
</evidence>
<dbReference type="PANTHER" id="PTHR14189:SF0">
    <property type="entry name" value="PROTEIN PHOSPHATASE METHYLESTERASE 1"/>
    <property type="match status" value="1"/>
</dbReference>
<accession>A0A4P9XWU7</accession>
<dbReference type="Proteomes" id="UP000271241">
    <property type="component" value="Unassembled WGS sequence"/>
</dbReference>
<keyword evidence="4 6" id="KW-0378">Hydrolase</keyword>
<feature type="domain" description="AB hydrolase-1" evidence="9">
    <location>
        <begin position="75"/>
        <end position="322"/>
    </location>
</feature>
<keyword evidence="11" id="KW-1185">Reference proteome</keyword>
<evidence type="ECO:0000259" key="9">
    <source>
        <dbReference type="Pfam" id="PF12697"/>
    </source>
</evidence>
<evidence type="ECO:0000256" key="5">
    <source>
        <dbReference type="ARBA" id="ARBA00049203"/>
    </source>
</evidence>
<dbReference type="AlphaFoldDB" id="A0A4P9XWU7"/>
<dbReference type="InterPro" id="IPR029058">
    <property type="entry name" value="AB_hydrolase_fold"/>
</dbReference>
<evidence type="ECO:0000256" key="8">
    <source>
        <dbReference type="SAM" id="MobiDB-lite"/>
    </source>
</evidence>
<feature type="active site" evidence="7">
    <location>
        <position position="310"/>
    </location>
</feature>
<comment type="similarity">
    <text evidence="1 6">Belongs to the AB hydrolase superfamily.</text>
</comment>
<dbReference type="OrthoDB" id="194865at2759"/>
<dbReference type="PANTHER" id="PTHR14189">
    <property type="entry name" value="PROTEIN PHOSPHATASE METHYLESTERASE-1 RELATED"/>
    <property type="match status" value="1"/>
</dbReference>
<dbReference type="InterPro" id="IPR016812">
    <property type="entry name" value="PPase_methylesterase_euk"/>
</dbReference>
<comment type="catalytic activity">
    <reaction evidence="5">
        <text>[phosphatase 2A protein]-C-terminal L-leucine methyl ester + H2O = [phosphatase 2A protein]-C-terminal L-leucine + methanol + H(+)</text>
        <dbReference type="Rhea" id="RHEA:48548"/>
        <dbReference type="Rhea" id="RHEA-COMP:12134"/>
        <dbReference type="Rhea" id="RHEA-COMP:12135"/>
        <dbReference type="ChEBI" id="CHEBI:15377"/>
        <dbReference type="ChEBI" id="CHEBI:15378"/>
        <dbReference type="ChEBI" id="CHEBI:17790"/>
        <dbReference type="ChEBI" id="CHEBI:90516"/>
        <dbReference type="ChEBI" id="CHEBI:90517"/>
        <dbReference type="EC" id="3.1.1.89"/>
    </reaction>
</comment>
<evidence type="ECO:0000313" key="11">
    <source>
        <dbReference type="Proteomes" id="UP000271241"/>
    </source>
</evidence>
<gene>
    <name evidence="10" type="ORF">THASP1DRAFT_27327</name>
</gene>
<dbReference type="Gene3D" id="3.40.50.1820">
    <property type="entry name" value="alpha/beta hydrolase"/>
    <property type="match status" value="1"/>
</dbReference>
<comment type="function">
    <text evidence="6">Demethylates proteins that have been reversibly carboxymethylated.</text>
</comment>
<evidence type="ECO:0000256" key="6">
    <source>
        <dbReference type="PIRNR" id="PIRNR022950"/>
    </source>
</evidence>
<reference evidence="11" key="1">
    <citation type="journal article" date="2018" name="Nat. Microbiol.">
        <title>Leveraging single-cell genomics to expand the fungal tree of life.</title>
        <authorList>
            <person name="Ahrendt S.R."/>
            <person name="Quandt C.A."/>
            <person name="Ciobanu D."/>
            <person name="Clum A."/>
            <person name="Salamov A."/>
            <person name="Andreopoulos B."/>
            <person name="Cheng J.F."/>
            <person name="Woyke T."/>
            <person name="Pelin A."/>
            <person name="Henrissat B."/>
            <person name="Reynolds N.K."/>
            <person name="Benny G.L."/>
            <person name="Smith M.E."/>
            <person name="James T.Y."/>
            <person name="Grigoriev I.V."/>
        </authorList>
    </citation>
    <scope>NUCLEOTIDE SEQUENCE [LARGE SCALE GENOMIC DNA]</scope>
    <source>
        <strain evidence="11">RSA 1356</strain>
    </source>
</reference>
<dbReference type="GO" id="GO:0051723">
    <property type="term" value="F:protein methylesterase activity"/>
    <property type="evidence" value="ECO:0007669"/>
    <property type="project" value="UniProtKB-EC"/>
</dbReference>
<feature type="active site" evidence="7">
    <location>
        <position position="178"/>
    </location>
</feature>
<keyword evidence="3 6" id="KW-0719">Serine esterase</keyword>
<evidence type="ECO:0000256" key="3">
    <source>
        <dbReference type="ARBA" id="ARBA00022487"/>
    </source>
</evidence>
<dbReference type="STRING" id="78915.A0A4P9XWU7"/>
<evidence type="ECO:0000256" key="1">
    <source>
        <dbReference type="ARBA" id="ARBA00008645"/>
    </source>
</evidence>
<feature type="active site" evidence="7">
    <location>
        <position position="153"/>
    </location>
</feature>
<protein>
    <recommendedName>
        <fullName evidence="2 6">Protein phosphatase methylesterase 1</fullName>
        <shortName evidence="6">PME-1</shortName>
        <ecNumber evidence="6">3.1.1.-</ecNumber>
    </recommendedName>
</protein>
<dbReference type="PIRSF" id="PIRSF022950">
    <property type="entry name" value="PPase_methylesterase_euk"/>
    <property type="match status" value="1"/>
</dbReference>
<feature type="region of interest" description="Disordered" evidence="8">
    <location>
        <begin position="1"/>
        <end position="34"/>
    </location>
</feature>
<name>A0A4P9XWU7_9FUNG</name>
<evidence type="ECO:0000256" key="4">
    <source>
        <dbReference type="ARBA" id="ARBA00022801"/>
    </source>
</evidence>
<dbReference type="Pfam" id="PF12697">
    <property type="entry name" value="Abhydrolase_6"/>
    <property type="match status" value="1"/>
</dbReference>